<dbReference type="RefSeq" id="WP_117970312.1">
    <property type="nucleotide sequence ID" value="NZ_QSFD01000005.1"/>
</dbReference>
<keyword evidence="1" id="KW-0472">Membrane</keyword>
<evidence type="ECO:0000256" key="1">
    <source>
        <dbReference type="SAM" id="Phobius"/>
    </source>
</evidence>
<gene>
    <name evidence="2" type="ORF">DW944_05845</name>
</gene>
<keyword evidence="1" id="KW-1133">Transmembrane helix</keyword>
<protein>
    <submittedName>
        <fullName evidence="2">Uncharacterized protein</fullName>
    </submittedName>
</protein>
<dbReference type="EMBL" id="QSFD01000005">
    <property type="protein sequence ID" value="RHA18596.1"/>
    <property type="molecule type" value="Genomic_DNA"/>
</dbReference>
<comment type="caution">
    <text evidence="2">The sequence shown here is derived from an EMBL/GenBank/DDBJ whole genome shotgun (WGS) entry which is preliminary data.</text>
</comment>
<dbReference type="AlphaFoldDB" id="A0A413R8I7"/>
<reference evidence="2 3" key="1">
    <citation type="submission" date="2018-08" db="EMBL/GenBank/DDBJ databases">
        <title>A genome reference for cultivated species of the human gut microbiota.</title>
        <authorList>
            <person name="Zou Y."/>
            <person name="Xue W."/>
            <person name="Luo G."/>
        </authorList>
    </citation>
    <scope>NUCLEOTIDE SEQUENCE [LARGE SCALE GENOMIC DNA]</scope>
    <source>
        <strain evidence="2 3">AM44-11BH</strain>
    </source>
</reference>
<sequence>MEVCTKLLDVKNLNKVQLKILKTIGIWFVTFIISLALLVNLNKNEHIEILVDLLFFIPVMIHVIFISRKAKKNEWVSKKLEIEAYENKLYLNKRSIFVNLDKTNNKIYIDNIYDDYMNSYDTTFCGYIDEKDSEKFLEFLKENNITIGVINAELLIYRYKNLSVPGKYNNLSRILKNRPEQLVSQGDCFLWDCLEDSFKVMPWNSGELKIKELIYYKYKKLTSEDLSLDSKVHIEKAMHYGLYFGNVNGEFWIKYGIPQIIKNYRICNRKLEFAMLSPFILILIIFGVLVGLGVIT</sequence>
<organism evidence="2 3">
    <name type="scientific">Eubacterium ventriosum</name>
    <dbReference type="NCBI Taxonomy" id="39496"/>
    <lineage>
        <taxon>Bacteria</taxon>
        <taxon>Bacillati</taxon>
        <taxon>Bacillota</taxon>
        <taxon>Clostridia</taxon>
        <taxon>Eubacteriales</taxon>
        <taxon>Eubacteriaceae</taxon>
        <taxon>Eubacterium</taxon>
    </lineage>
</organism>
<evidence type="ECO:0000313" key="3">
    <source>
        <dbReference type="Proteomes" id="UP000284779"/>
    </source>
</evidence>
<feature type="transmembrane region" description="Helical" evidence="1">
    <location>
        <begin position="47"/>
        <end position="66"/>
    </location>
</feature>
<keyword evidence="3" id="KW-1185">Reference proteome</keyword>
<accession>A0A413R8I7</accession>
<proteinExistence type="predicted"/>
<dbReference type="Proteomes" id="UP000284779">
    <property type="component" value="Unassembled WGS sequence"/>
</dbReference>
<feature type="transmembrane region" description="Helical" evidence="1">
    <location>
        <begin position="20"/>
        <end position="41"/>
    </location>
</feature>
<keyword evidence="1" id="KW-0812">Transmembrane</keyword>
<name>A0A413R8I7_9FIRM</name>
<feature type="transmembrane region" description="Helical" evidence="1">
    <location>
        <begin position="273"/>
        <end position="295"/>
    </location>
</feature>
<evidence type="ECO:0000313" key="2">
    <source>
        <dbReference type="EMBL" id="RHA18596.1"/>
    </source>
</evidence>